<sequence length="644" mass="67029">MKQRQFHRSVRGGAWLAILMAALCIVAVVAMPAGAQASGGAGAGVEQLATSAEPAAGNVLELFKPVMETGLHGFFELLGSQPIVFLLLALAIGYPLGAASVAGISLGSTAGTLVSGVILSIIAKLAFDISYDIPTIVSSIFLLLFMYALGLRVGPQFFSGLRSGGKAFIVIGVIVWALNWIICVGGAKLVGMEPGYAAGMISGSYTITAVMGVAQGAVQSGAVQLPEGLSAAQVGANIATGYAISYILSSIGIILVIRYLPKLFGRDPVADAKVAEQEFSHGATHPVPGAPDSLVLGFSPYDLRAYRVEHEELIGKTVLDMFKQHPYAPILRVVRDGKILDQADDTEIRKGDIVTLRTKVHELILEEGEKIGPEVDDELARNIPLETADIRVGSHEIAGKTLDELGRTIGFGVQLTAMFRGGQEIPIGPNTDVRFGDVARLTGPDVSIQRIAKALGGRPILDSTVTEVTYMAIAMLAGYLVGILSITVAGIPLALGTSAGCMLAGIFVSYFRSRNPEFGGPVSEGARSFLQDIGLNMFVAVLAANVGPKVIDSFQGTTVAWVALIGTTAALLPVVVAYFVGLKMFGLNSVICDGACAGARNATPGLNAIADQSKSSVAAVPFPVTYALTTVLALIGGYVAMILS</sequence>
<comment type="subcellular location">
    <subcellularLocation>
        <location evidence="1">Cell membrane</location>
        <topology evidence="1">Multi-pass membrane protein</topology>
    </subcellularLocation>
</comment>
<evidence type="ECO:0000256" key="7">
    <source>
        <dbReference type="ARBA" id="ARBA00023136"/>
    </source>
</evidence>
<evidence type="ECO:0000256" key="2">
    <source>
        <dbReference type="ARBA" id="ARBA00009854"/>
    </source>
</evidence>
<comment type="caution">
    <text evidence="10">The sequence shown here is derived from an EMBL/GenBank/DDBJ whole genome shotgun (WGS) entry which is preliminary data.</text>
</comment>
<dbReference type="PROSITE" id="PS51202">
    <property type="entry name" value="RCK_C"/>
    <property type="match status" value="1"/>
</dbReference>
<name>A0ABV4HW47_9GAMM</name>
<feature type="transmembrane region" description="Helical" evidence="8">
    <location>
        <begin position="83"/>
        <end position="102"/>
    </location>
</feature>
<keyword evidence="3" id="KW-0813">Transport</keyword>
<reference evidence="10 11" key="1">
    <citation type="submission" date="2024-07" db="EMBL/GenBank/DDBJ databases">
        <title>Luteimonas salilacus sp. nov., isolated from the shore soil of Salt Lake in Tibet of China.</title>
        <authorList>
            <person name="Zhang X."/>
            <person name="Li A."/>
        </authorList>
    </citation>
    <scope>NUCLEOTIDE SEQUENCE [LARGE SCALE GENOMIC DNA]</scope>
    <source>
        <strain evidence="10 11">B3-2-R+30</strain>
    </source>
</reference>
<evidence type="ECO:0000256" key="3">
    <source>
        <dbReference type="ARBA" id="ARBA00022448"/>
    </source>
</evidence>
<feature type="transmembrane region" description="Helical" evidence="8">
    <location>
        <begin position="528"/>
        <end position="547"/>
    </location>
</feature>
<dbReference type="PANTHER" id="PTHR30445">
    <property type="entry name" value="K(+)_H(+) ANTIPORTER SUBUNIT KHTT"/>
    <property type="match status" value="1"/>
</dbReference>
<keyword evidence="5 8" id="KW-0812">Transmembrane</keyword>
<keyword evidence="7 8" id="KW-0472">Membrane</keyword>
<evidence type="ECO:0000259" key="9">
    <source>
        <dbReference type="PROSITE" id="PS51202"/>
    </source>
</evidence>
<feature type="transmembrane region" description="Helical" evidence="8">
    <location>
        <begin position="479"/>
        <end position="508"/>
    </location>
</feature>
<feature type="transmembrane region" description="Helical" evidence="8">
    <location>
        <begin position="234"/>
        <end position="257"/>
    </location>
</feature>
<feature type="transmembrane region" description="Helical" evidence="8">
    <location>
        <begin position="167"/>
        <end position="187"/>
    </location>
</feature>
<gene>
    <name evidence="10" type="ORF">AB6713_13305</name>
</gene>
<dbReference type="EMBL" id="JBFWIC010000018">
    <property type="protein sequence ID" value="MEZ0475580.1"/>
    <property type="molecule type" value="Genomic_DNA"/>
</dbReference>
<proteinExistence type="inferred from homology"/>
<feature type="transmembrane region" description="Helical" evidence="8">
    <location>
        <begin position="109"/>
        <end position="127"/>
    </location>
</feature>
<feature type="transmembrane region" description="Helical" evidence="8">
    <location>
        <begin position="624"/>
        <end position="643"/>
    </location>
</feature>
<dbReference type="Pfam" id="PF06826">
    <property type="entry name" value="Asp-Al_Ex"/>
    <property type="match status" value="2"/>
</dbReference>
<evidence type="ECO:0000256" key="6">
    <source>
        <dbReference type="ARBA" id="ARBA00022989"/>
    </source>
</evidence>
<evidence type="ECO:0000256" key="1">
    <source>
        <dbReference type="ARBA" id="ARBA00004651"/>
    </source>
</evidence>
<comment type="similarity">
    <text evidence="2">Belongs to the AAE transporter (TC 2.A.81) family.</text>
</comment>
<keyword evidence="6 8" id="KW-1133">Transmembrane helix</keyword>
<evidence type="ECO:0000256" key="4">
    <source>
        <dbReference type="ARBA" id="ARBA00022475"/>
    </source>
</evidence>
<organism evidence="10 11">
    <name type="scientific">Luteimonas salinilitoris</name>
    <dbReference type="NCBI Taxonomy" id="3237697"/>
    <lineage>
        <taxon>Bacteria</taxon>
        <taxon>Pseudomonadati</taxon>
        <taxon>Pseudomonadota</taxon>
        <taxon>Gammaproteobacteria</taxon>
        <taxon>Lysobacterales</taxon>
        <taxon>Lysobacteraceae</taxon>
        <taxon>Luteimonas</taxon>
    </lineage>
</organism>
<evidence type="ECO:0000313" key="11">
    <source>
        <dbReference type="Proteomes" id="UP001566331"/>
    </source>
</evidence>
<feature type="transmembrane region" description="Helical" evidence="8">
    <location>
        <begin position="559"/>
        <end position="580"/>
    </location>
</feature>
<dbReference type="InterPro" id="IPR036721">
    <property type="entry name" value="RCK_C_sf"/>
</dbReference>
<dbReference type="PANTHER" id="PTHR30445:SF9">
    <property type="match status" value="1"/>
</dbReference>
<dbReference type="InterPro" id="IPR006512">
    <property type="entry name" value="YidE_YbjL"/>
</dbReference>
<keyword evidence="11" id="KW-1185">Reference proteome</keyword>
<evidence type="ECO:0000256" key="5">
    <source>
        <dbReference type="ARBA" id="ARBA00022692"/>
    </source>
</evidence>
<keyword evidence="4" id="KW-1003">Cell membrane</keyword>
<dbReference type="Gene3D" id="3.30.70.1450">
    <property type="entry name" value="Regulator of K+ conductance, C-terminal domain"/>
    <property type="match status" value="1"/>
</dbReference>
<protein>
    <submittedName>
        <fullName evidence="10">Aspartate:alanine exchanger family transporter</fullName>
    </submittedName>
</protein>
<feature type="domain" description="RCK C-terminal" evidence="9">
    <location>
        <begin position="373"/>
        <end position="457"/>
    </location>
</feature>
<dbReference type="SUPFAM" id="SSF116726">
    <property type="entry name" value="TrkA C-terminal domain-like"/>
    <property type="match status" value="1"/>
</dbReference>
<feature type="transmembrane region" description="Helical" evidence="8">
    <location>
        <begin position="133"/>
        <end position="155"/>
    </location>
</feature>
<dbReference type="RefSeq" id="WP_370563786.1">
    <property type="nucleotide sequence ID" value="NZ_JBFWIB010000005.1"/>
</dbReference>
<accession>A0ABV4HW47</accession>
<dbReference type="InterPro" id="IPR006037">
    <property type="entry name" value="RCK_C"/>
</dbReference>
<dbReference type="Proteomes" id="UP001566331">
    <property type="component" value="Unassembled WGS sequence"/>
</dbReference>
<evidence type="ECO:0000313" key="10">
    <source>
        <dbReference type="EMBL" id="MEZ0475580.1"/>
    </source>
</evidence>
<dbReference type="InterPro" id="IPR050144">
    <property type="entry name" value="AAE_transporter"/>
</dbReference>
<evidence type="ECO:0000256" key="8">
    <source>
        <dbReference type="SAM" id="Phobius"/>
    </source>
</evidence>